<organism evidence="2 3">
    <name type="scientific">Desmophyllum pertusum</name>
    <dbReference type="NCBI Taxonomy" id="174260"/>
    <lineage>
        <taxon>Eukaryota</taxon>
        <taxon>Metazoa</taxon>
        <taxon>Cnidaria</taxon>
        <taxon>Anthozoa</taxon>
        <taxon>Hexacorallia</taxon>
        <taxon>Scleractinia</taxon>
        <taxon>Caryophylliina</taxon>
        <taxon>Caryophylliidae</taxon>
        <taxon>Desmophyllum</taxon>
    </lineage>
</organism>
<dbReference type="EMBL" id="MU826865">
    <property type="protein sequence ID" value="KAJ7370454.1"/>
    <property type="molecule type" value="Genomic_DNA"/>
</dbReference>
<evidence type="ECO:0000259" key="1">
    <source>
        <dbReference type="PROSITE" id="PS50853"/>
    </source>
</evidence>
<dbReference type="OrthoDB" id="5843172at2759"/>
<evidence type="ECO:0000313" key="3">
    <source>
        <dbReference type="Proteomes" id="UP001163046"/>
    </source>
</evidence>
<dbReference type="InterPro" id="IPR013783">
    <property type="entry name" value="Ig-like_fold"/>
</dbReference>
<dbReference type="Pfam" id="PF00041">
    <property type="entry name" value="fn3"/>
    <property type="match status" value="1"/>
</dbReference>
<reference evidence="2" key="1">
    <citation type="submission" date="2023-01" db="EMBL/GenBank/DDBJ databases">
        <title>Genome assembly of the deep-sea coral Lophelia pertusa.</title>
        <authorList>
            <person name="Herrera S."/>
            <person name="Cordes E."/>
        </authorList>
    </citation>
    <scope>NUCLEOTIDE SEQUENCE</scope>
    <source>
        <strain evidence="2">USNM1676648</strain>
        <tissue evidence="2">Polyp</tissue>
    </source>
</reference>
<evidence type="ECO:0000313" key="2">
    <source>
        <dbReference type="EMBL" id="KAJ7370454.1"/>
    </source>
</evidence>
<dbReference type="SUPFAM" id="SSF49265">
    <property type="entry name" value="Fibronectin type III"/>
    <property type="match status" value="1"/>
</dbReference>
<feature type="domain" description="Fibronectin type-III" evidence="1">
    <location>
        <begin position="24"/>
        <end position="122"/>
    </location>
</feature>
<proteinExistence type="predicted"/>
<dbReference type="Gene3D" id="2.60.40.10">
    <property type="entry name" value="Immunoglobulins"/>
    <property type="match status" value="1"/>
</dbReference>
<name>A0A9X0CR58_9CNID</name>
<protein>
    <recommendedName>
        <fullName evidence="1">Fibronectin type-III domain-containing protein</fullName>
    </recommendedName>
</protein>
<dbReference type="AlphaFoldDB" id="A0A9X0CR58"/>
<accession>A0A9X0CR58</accession>
<dbReference type="Proteomes" id="UP001163046">
    <property type="component" value="Unassembled WGS sequence"/>
</dbReference>
<sequence>MCTAYTAHGIIRTVSTLQVKEPSPPRNLTAKSVNSTAIKVTWVKALYPNGVIHYRLYMRVSDEEEQANQSVYEGMDTAYVLSGLEEFVKYIFTVVSFNKKKNWTSKPVVCYGNYSPGRTYRSSTRHPCVDSFINVLYKSHGVPLCPQNGMALSSDTPYITDHSLANHKLWTQLITAPA</sequence>
<comment type="caution">
    <text evidence="2">The sequence shown here is derived from an EMBL/GenBank/DDBJ whole genome shotgun (WGS) entry which is preliminary data.</text>
</comment>
<dbReference type="InterPro" id="IPR036116">
    <property type="entry name" value="FN3_sf"/>
</dbReference>
<dbReference type="InterPro" id="IPR003961">
    <property type="entry name" value="FN3_dom"/>
</dbReference>
<dbReference type="CDD" id="cd00063">
    <property type="entry name" value="FN3"/>
    <property type="match status" value="1"/>
</dbReference>
<keyword evidence="3" id="KW-1185">Reference proteome</keyword>
<dbReference type="SMART" id="SM00060">
    <property type="entry name" value="FN3"/>
    <property type="match status" value="1"/>
</dbReference>
<dbReference type="PROSITE" id="PS50853">
    <property type="entry name" value="FN3"/>
    <property type="match status" value="1"/>
</dbReference>
<gene>
    <name evidence="2" type="ORF">OS493_032345</name>
</gene>